<sequence length="105" mass="11511">MMNSLPIRLCGDSPFLLNQDNRDLIEEIGDATVGRGIPDKEHPSDTMAAARIGTYRHANANILRNHIRSIPSDALESHVDETDWLIEQESAFWSPGSASTAGNPI</sequence>
<dbReference type="AlphaFoldDB" id="A0A366KDB5"/>
<reference evidence="1 2" key="1">
    <citation type="submission" date="2017-10" db="EMBL/GenBank/DDBJ databases">
        <title>Bifidobacterium xylocopum sp. nov. and Bifidobacterium aemilianum sp. nov., from the carpenter bee (Xylocopa violacea) digestive tract.</title>
        <authorList>
            <person name="Alberoni D."/>
            <person name="Baffoni L."/>
            <person name="Di Gioia D."/>
            <person name="Gaggia F."/>
            <person name="Biavati B."/>
        </authorList>
    </citation>
    <scope>NUCLEOTIDE SEQUENCE [LARGE SCALE GENOMIC DNA]</scope>
    <source>
        <strain evidence="1 2">XV2</strain>
    </source>
</reference>
<evidence type="ECO:0000313" key="1">
    <source>
        <dbReference type="EMBL" id="RBP99694.1"/>
    </source>
</evidence>
<accession>A0A366KDB5</accession>
<organism evidence="1 2">
    <name type="scientific">Bifidobacterium xylocopae</name>
    <dbReference type="NCBI Taxonomy" id="2493119"/>
    <lineage>
        <taxon>Bacteria</taxon>
        <taxon>Bacillati</taxon>
        <taxon>Actinomycetota</taxon>
        <taxon>Actinomycetes</taxon>
        <taxon>Bifidobacteriales</taxon>
        <taxon>Bifidobacteriaceae</taxon>
        <taxon>Bifidobacterium</taxon>
    </lineage>
</organism>
<dbReference type="Proteomes" id="UP000252345">
    <property type="component" value="Unassembled WGS sequence"/>
</dbReference>
<name>A0A366KDB5_9BIFI</name>
<dbReference type="EMBL" id="PDCH01000003">
    <property type="protein sequence ID" value="RBP99694.1"/>
    <property type="molecule type" value="Genomic_DNA"/>
</dbReference>
<evidence type="ECO:0000313" key="2">
    <source>
        <dbReference type="Proteomes" id="UP000252345"/>
    </source>
</evidence>
<keyword evidence="2" id="KW-1185">Reference proteome</keyword>
<dbReference type="OrthoDB" id="9762066at2"/>
<comment type="caution">
    <text evidence="1">The sequence shown here is derived from an EMBL/GenBank/DDBJ whole genome shotgun (WGS) entry which is preliminary data.</text>
</comment>
<protein>
    <submittedName>
        <fullName evidence="1">Uncharacterized protein</fullName>
    </submittedName>
</protein>
<gene>
    <name evidence="1" type="ORF">CRD59_02930</name>
</gene>
<proteinExistence type="predicted"/>
<dbReference type="RefSeq" id="WP_113853096.1">
    <property type="nucleotide sequence ID" value="NZ_PDCH01000003.1"/>
</dbReference>